<name>A0A6N6JJX9_9RHOB</name>
<organism evidence="1 2">
    <name type="scientific">Litoreibacter roseus</name>
    <dbReference type="NCBI Taxonomy" id="2601869"/>
    <lineage>
        <taxon>Bacteria</taxon>
        <taxon>Pseudomonadati</taxon>
        <taxon>Pseudomonadota</taxon>
        <taxon>Alphaproteobacteria</taxon>
        <taxon>Rhodobacterales</taxon>
        <taxon>Roseobacteraceae</taxon>
        <taxon>Litoreibacter</taxon>
    </lineage>
</organism>
<sequence>MSATVTPREYRVDPSRLASGTWCHSRDRQIGEGDISASYSADKIGMEGKVRKPFAWQNALWVCTGMQSYGDFRAAEAYRLVPERFFSGEPTTYNEVACLPDAERFKPEGFYHGMRVRSGKHEFILVGPSVKFLPKEDSETIEQADLFDAL</sequence>
<dbReference type="AlphaFoldDB" id="A0A6N6JJX9"/>
<evidence type="ECO:0000313" key="2">
    <source>
        <dbReference type="Proteomes" id="UP000436822"/>
    </source>
</evidence>
<accession>A0A6N6JJX9</accession>
<dbReference type="RefSeq" id="WP_159807633.1">
    <property type="nucleotide sequence ID" value="NZ_BLJE01000002.1"/>
</dbReference>
<reference evidence="1 2" key="1">
    <citation type="submission" date="2019-12" db="EMBL/GenBank/DDBJ databases">
        <title>Litoreibacter badius sp. nov., a novel bacteriochlorophyll a-containing bacterium in the genus Litoreibacter.</title>
        <authorList>
            <person name="Kanamuro M."/>
            <person name="Takabe Y."/>
            <person name="Mori K."/>
            <person name="Takaichi S."/>
            <person name="Hanada S."/>
        </authorList>
    </citation>
    <scope>NUCLEOTIDE SEQUENCE [LARGE SCALE GENOMIC DNA]</scope>
    <source>
        <strain evidence="1 2">K6</strain>
    </source>
</reference>
<comment type="caution">
    <text evidence="1">The sequence shown here is derived from an EMBL/GenBank/DDBJ whole genome shotgun (WGS) entry which is preliminary data.</text>
</comment>
<dbReference type="Proteomes" id="UP000436822">
    <property type="component" value="Unassembled WGS sequence"/>
</dbReference>
<dbReference type="OrthoDB" id="7605229at2"/>
<dbReference type="EMBL" id="BLJE01000002">
    <property type="protein sequence ID" value="GFE65578.1"/>
    <property type="molecule type" value="Genomic_DNA"/>
</dbReference>
<evidence type="ECO:0000313" key="1">
    <source>
        <dbReference type="EMBL" id="GFE65578.1"/>
    </source>
</evidence>
<gene>
    <name evidence="1" type="ORF">KIN_26520</name>
</gene>
<protein>
    <submittedName>
        <fullName evidence="1">Uncharacterized protein</fullName>
    </submittedName>
</protein>
<proteinExistence type="predicted"/>
<keyword evidence="2" id="KW-1185">Reference proteome</keyword>